<gene>
    <name evidence="2" type="ORF">GWK10_11370</name>
</gene>
<dbReference type="RefSeq" id="WP_164032485.1">
    <property type="nucleotide sequence ID" value="NZ_JAABOQ010000004.1"/>
</dbReference>
<evidence type="ECO:0000313" key="2">
    <source>
        <dbReference type="EMBL" id="NER17814.1"/>
    </source>
</evidence>
<keyword evidence="3" id="KW-1185">Reference proteome</keyword>
<name>A0A6M0CP28_9FLAO</name>
<dbReference type="AlphaFoldDB" id="A0A6M0CP28"/>
<proteinExistence type="predicted"/>
<evidence type="ECO:0008006" key="4">
    <source>
        <dbReference type="Google" id="ProtNLM"/>
    </source>
</evidence>
<sequence length="303" mass="35433">MLYNTFIYLFVLFLFGCSNNDSVTKAPILIDNNTVIEDKILWFGDPDKDVRDVFRRLDPDGNSNPTGDRCVDDPEKPPLVTTPTDIQYGKYWSIKKPTSRKRAEFARMNGFIPENGKEYFIAWRWRIQYSPNLDKGITVFQWKTDQGIDIDSNKQHYPFNIGYDGNELTINAYGPAEPNFNRPGSINKRKTIIWKKNVPQNTWVSLVFKVKVDRDFDTANNHPKGYIEFWFNDEKQTLSNSNFQDYQVSLSDDGKRAYHRTNDGKEVYPKWGSYNENACDFEIITDFDEMRVATNYELVKLKL</sequence>
<protein>
    <recommendedName>
        <fullName evidence="4">Polysaccharide lyase-like protein</fullName>
    </recommendedName>
</protein>
<reference evidence="2 3" key="1">
    <citation type="submission" date="2020-01" db="EMBL/GenBank/DDBJ databases">
        <title>Spongiivirga citrea KCTC 32990T.</title>
        <authorList>
            <person name="Wang G."/>
        </authorList>
    </citation>
    <scope>NUCLEOTIDE SEQUENCE [LARGE SCALE GENOMIC DNA]</scope>
    <source>
        <strain evidence="2 3">KCTC 32990</strain>
    </source>
</reference>
<evidence type="ECO:0000313" key="3">
    <source>
        <dbReference type="Proteomes" id="UP000474296"/>
    </source>
</evidence>
<organism evidence="2 3">
    <name type="scientific">Spongiivirga citrea</name>
    <dbReference type="NCBI Taxonomy" id="1481457"/>
    <lineage>
        <taxon>Bacteria</taxon>
        <taxon>Pseudomonadati</taxon>
        <taxon>Bacteroidota</taxon>
        <taxon>Flavobacteriia</taxon>
        <taxon>Flavobacteriales</taxon>
        <taxon>Flavobacteriaceae</taxon>
        <taxon>Spongiivirga</taxon>
    </lineage>
</organism>
<accession>A0A6M0CP28</accession>
<comment type="caution">
    <text evidence="2">The sequence shown here is derived from an EMBL/GenBank/DDBJ whole genome shotgun (WGS) entry which is preliminary data.</text>
</comment>
<dbReference type="EMBL" id="JAABOQ010000004">
    <property type="protein sequence ID" value="NER17814.1"/>
    <property type="molecule type" value="Genomic_DNA"/>
</dbReference>
<dbReference type="Proteomes" id="UP000474296">
    <property type="component" value="Unassembled WGS sequence"/>
</dbReference>
<feature type="region of interest" description="Disordered" evidence="1">
    <location>
        <begin position="56"/>
        <end position="77"/>
    </location>
</feature>
<evidence type="ECO:0000256" key="1">
    <source>
        <dbReference type="SAM" id="MobiDB-lite"/>
    </source>
</evidence>